<protein>
    <submittedName>
        <fullName evidence="2">Uncharacterized protein</fullName>
    </submittedName>
</protein>
<dbReference type="EMBL" id="CP020918">
    <property type="protein sequence ID" value="AWG23075.1"/>
    <property type="molecule type" value="Genomic_DNA"/>
</dbReference>
<proteinExistence type="predicted"/>
<reference evidence="2 3" key="1">
    <citation type="submission" date="2017-04" db="EMBL/GenBank/DDBJ databases">
        <title>Compelte genome sequence of WV33.</title>
        <authorList>
            <person name="Lee P.C."/>
        </authorList>
    </citation>
    <scope>NUCLEOTIDE SEQUENCE [LARGE SCALE GENOMIC DNA]</scope>
    <source>
        <strain evidence="2 3">WV33</strain>
    </source>
</reference>
<name>A0A2S1LH21_9FLAO</name>
<dbReference type="AlphaFoldDB" id="A0A2S1LH21"/>
<dbReference type="Proteomes" id="UP000244527">
    <property type="component" value="Chromosome"/>
</dbReference>
<organism evidence="2 3">
    <name type="scientific">Flavobacterium faecale</name>
    <dbReference type="NCBI Taxonomy" id="1355330"/>
    <lineage>
        <taxon>Bacteria</taxon>
        <taxon>Pseudomonadati</taxon>
        <taxon>Bacteroidota</taxon>
        <taxon>Flavobacteriia</taxon>
        <taxon>Flavobacteriales</taxon>
        <taxon>Flavobacteriaceae</taxon>
        <taxon>Flavobacterium</taxon>
    </lineage>
</organism>
<keyword evidence="1" id="KW-0812">Transmembrane</keyword>
<keyword evidence="3" id="KW-1185">Reference proteome</keyword>
<evidence type="ECO:0000313" key="3">
    <source>
        <dbReference type="Proteomes" id="UP000244527"/>
    </source>
</evidence>
<evidence type="ECO:0000313" key="2">
    <source>
        <dbReference type="EMBL" id="AWG23075.1"/>
    </source>
</evidence>
<sequence>MIMNKEKLLLVVIGMVILVGGYVFYNNQKQTNDLGTYEDPEVAFKETQKALKVIAAPLNLGMKSVLYIEECKVTEAQIFIKQ</sequence>
<dbReference type="KEGG" id="ffa:FFWV33_16860"/>
<feature type="transmembrane region" description="Helical" evidence="1">
    <location>
        <begin position="7"/>
        <end position="25"/>
    </location>
</feature>
<accession>A0A2S1LH21</accession>
<keyword evidence="1" id="KW-1133">Transmembrane helix</keyword>
<gene>
    <name evidence="2" type="ORF">FFWV33_16860</name>
</gene>
<evidence type="ECO:0000256" key="1">
    <source>
        <dbReference type="SAM" id="Phobius"/>
    </source>
</evidence>
<keyword evidence="1" id="KW-0472">Membrane</keyword>